<dbReference type="OrthoDB" id="5981550at2759"/>
<evidence type="ECO:0000313" key="2">
    <source>
        <dbReference type="Proteomes" id="UP000636800"/>
    </source>
</evidence>
<evidence type="ECO:0000313" key="1">
    <source>
        <dbReference type="EMBL" id="KAG0498504.1"/>
    </source>
</evidence>
<dbReference type="AlphaFoldDB" id="A0A835VF83"/>
<organism evidence="1 2">
    <name type="scientific">Vanilla planifolia</name>
    <name type="common">Vanilla</name>
    <dbReference type="NCBI Taxonomy" id="51239"/>
    <lineage>
        <taxon>Eukaryota</taxon>
        <taxon>Viridiplantae</taxon>
        <taxon>Streptophyta</taxon>
        <taxon>Embryophyta</taxon>
        <taxon>Tracheophyta</taxon>
        <taxon>Spermatophyta</taxon>
        <taxon>Magnoliopsida</taxon>
        <taxon>Liliopsida</taxon>
        <taxon>Asparagales</taxon>
        <taxon>Orchidaceae</taxon>
        <taxon>Vanilloideae</taxon>
        <taxon>Vanilleae</taxon>
        <taxon>Vanilla</taxon>
    </lineage>
</organism>
<accession>A0A835VF83</accession>
<proteinExistence type="predicted"/>
<keyword evidence="2" id="KW-1185">Reference proteome</keyword>
<protein>
    <submittedName>
        <fullName evidence="1">Uncharacterized protein</fullName>
    </submittedName>
</protein>
<dbReference type="EMBL" id="JADCNL010000001">
    <property type="protein sequence ID" value="KAG0498504.1"/>
    <property type="molecule type" value="Genomic_DNA"/>
</dbReference>
<gene>
    <name evidence="1" type="ORF">HPP92_003195</name>
</gene>
<comment type="caution">
    <text evidence="1">The sequence shown here is derived from an EMBL/GenBank/DDBJ whole genome shotgun (WGS) entry which is preliminary data.</text>
</comment>
<reference evidence="1 2" key="1">
    <citation type="journal article" date="2020" name="Nat. Food">
        <title>A phased Vanilla planifolia genome enables genetic improvement of flavour and production.</title>
        <authorList>
            <person name="Hasing T."/>
            <person name="Tang H."/>
            <person name="Brym M."/>
            <person name="Khazi F."/>
            <person name="Huang T."/>
            <person name="Chambers A.H."/>
        </authorList>
    </citation>
    <scope>NUCLEOTIDE SEQUENCE [LARGE SCALE GENOMIC DNA]</scope>
    <source>
        <tissue evidence="1">Leaf</tissue>
    </source>
</reference>
<sequence>MVASKSKLFIVRGFLEGRCLRFSSVFIELFSLDSFSINREQTAGDRASRVSSSLLFVVEISSFKSAVFARVASVCLLSILPERRDAGFLVGIHGKRVTGTDTAMTCSLSQCKYSKSAETVENPEKVLLWNIRRG</sequence>
<name>A0A835VF83_VANPL</name>
<dbReference type="Proteomes" id="UP000636800">
    <property type="component" value="Chromosome 1"/>
</dbReference>